<keyword evidence="3" id="KW-1185">Reference proteome</keyword>
<proteinExistence type="predicted"/>
<sequence>MRLSAGFSLGICIAASFVIWLARLNSRRGTSHNPEFLLILQEALASNLTRSLDIVYEFYTPSLATEMEDFSITIAHSRDLENRAVFARQLESIAFSAKMVGARLLDFQVRAQFASEMVPPGKPEKMFHLIRMIETFSYEAERLSIHFRQLEELLIAALQTTRETLKRSSTETGVGTWFKGIAKIISFDPRRENSKVSLKQIEAFLGVTYTHIRMDIAKFGETTRNLENLLLVVDRLGR</sequence>
<reference evidence="2 3" key="1">
    <citation type="submission" date="2024-01" db="EMBL/GenBank/DDBJ databases">
        <title>A draft genome for the cacao thread blight pathogen Marasmiellus scandens.</title>
        <authorList>
            <person name="Baruah I.K."/>
            <person name="Leung J."/>
            <person name="Bukari Y."/>
            <person name="Amoako-Attah I."/>
            <person name="Meinhardt L.W."/>
            <person name="Bailey B.A."/>
            <person name="Cohen S.P."/>
        </authorList>
    </citation>
    <scope>NUCLEOTIDE SEQUENCE [LARGE SCALE GENOMIC DNA]</scope>
    <source>
        <strain evidence="2 3">GH-19</strain>
    </source>
</reference>
<dbReference type="Proteomes" id="UP001498398">
    <property type="component" value="Unassembled WGS sequence"/>
</dbReference>
<evidence type="ECO:0000256" key="1">
    <source>
        <dbReference type="SAM" id="Phobius"/>
    </source>
</evidence>
<gene>
    <name evidence="2" type="ORF">VKT23_015142</name>
</gene>
<name>A0ABR1IYL4_9AGAR</name>
<feature type="transmembrane region" description="Helical" evidence="1">
    <location>
        <begin position="6"/>
        <end position="24"/>
    </location>
</feature>
<evidence type="ECO:0000313" key="3">
    <source>
        <dbReference type="Proteomes" id="UP001498398"/>
    </source>
</evidence>
<dbReference type="EMBL" id="JBANRG010000049">
    <property type="protein sequence ID" value="KAK7444825.1"/>
    <property type="molecule type" value="Genomic_DNA"/>
</dbReference>
<keyword evidence="1" id="KW-1133">Transmembrane helix</keyword>
<keyword evidence="1" id="KW-0472">Membrane</keyword>
<comment type="caution">
    <text evidence="2">The sequence shown here is derived from an EMBL/GenBank/DDBJ whole genome shotgun (WGS) entry which is preliminary data.</text>
</comment>
<protein>
    <submittedName>
        <fullName evidence="2">Uncharacterized protein</fullName>
    </submittedName>
</protein>
<accession>A0ABR1IYL4</accession>
<evidence type="ECO:0000313" key="2">
    <source>
        <dbReference type="EMBL" id="KAK7444825.1"/>
    </source>
</evidence>
<keyword evidence="1" id="KW-0812">Transmembrane</keyword>
<organism evidence="2 3">
    <name type="scientific">Marasmiellus scandens</name>
    <dbReference type="NCBI Taxonomy" id="2682957"/>
    <lineage>
        <taxon>Eukaryota</taxon>
        <taxon>Fungi</taxon>
        <taxon>Dikarya</taxon>
        <taxon>Basidiomycota</taxon>
        <taxon>Agaricomycotina</taxon>
        <taxon>Agaricomycetes</taxon>
        <taxon>Agaricomycetidae</taxon>
        <taxon>Agaricales</taxon>
        <taxon>Marasmiineae</taxon>
        <taxon>Omphalotaceae</taxon>
        <taxon>Marasmiellus</taxon>
    </lineage>
</organism>